<evidence type="ECO:0000256" key="3">
    <source>
        <dbReference type="ARBA" id="ARBA00023054"/>
    </source>
</evidence>
<reference evidence="8 9" key="1">
    <citation type="submission" date="2018-08" db="EMBL/GenBank/DDBJ databases">
        <title>A genome reference for cultivated species of the human gut microbiota.</title>
        <authorList>
            <person name="Zou Y."/>
            <person name="Xue W."/>
            <person name="Luo G."/>
        </authorList>
    </citation>
    <scope>NUCLEOTIDE SEQUENCE [LARGE SCALE GENOMIC DNA]</scope>
    <source>
        <strain evidence="8 9">AF35-6BH</strain>
    </source>
</reference>
<dbReference type="EMBL" id="QRPK01000007">
    <property type="protein sequence ID" value="RHM14514.1"/>
    <property type="molecule type" value="Genomic_DNA"/>
</dbReference>
<dbReference type="EMBL" id="JAGZMZ010000012">
    <property type="protein sequence ID" value="MBS4884324.1"/>
    <property type="molecule type" value="Genomic_DNA"/>
</dbReference>
<evidence type="ECO:0000313" key="8">
    <source>
        <dbReference type="EMBL" id="RHM14514.1"/>
    </source>
</evidence>
<gene>
    <name evidence="8" type="ORF">DWZ83_02480</name>
    <name evidence="7" type="ORF">KHZ85_06115</name>
</gene>
<feature type="coiled-coil region" evidence="5">
    <location>
        <begin position="304"/>
        <end position="331"/>
    </location>
</feature>
<sequence length="369" mass="42544">MEIVMLAFMLVCIVILIMVVFMTKSNKQNGNMKEMLLESEKRQQEALFETQQKLQEAIVQFQTTMTNSVKQDLAHLNETTTQHLYTIQKGVNENLSVGYDKTSKVFSQVLERMGKLDESQNSLKELSMSITHLQSILTDKKTRGIFGEIELYSLLETAMGTDEKRYAKQYKLSNGSIADAVLFASEPLRMIAIDSKFPLENYNRIMQEDISKEERKRLQNAFVSDVKKHIKAIADKYIIAHETAEFAYLFLPAEAVFSYIHANCDALVQYSYEQKVYLVSPTTLMAYITAIKAIYLGVQRNENVAQIQDALKRLQVEFDRFEKRYQSVSNDFEKVYQDMKLVSITANKLLTRFKEIEAVELDKKKESSN</sequence>
<comment type="caution">
    <text evidence="8">The sequence shown here is derived from an EMBL/GenBank/DDBJ whole genome shotgun (WGS) entry which is preliminary data.</text>
</comment>
<dbReference type="AlphaFoldDB" id="A0A415PP85"/>
<protein>
    <submittedName>
        <fullName evidence="8">DNA recombination protein RmuC</fullName>
    </submittedName>
</protein>
<evidence type="ECO:0000256" key="5">
    <source>
        <dbReference type="SAM" id="Coils"/>
    </source>
</evidence>
<evidence type="ECO:0000313" key="9">
    <source>
        <dbReference type="Proteomes" id="UP000284868"/>
    </source>
</evidence>
<dbReference type="OrthoDB" id="370725at2"/>
<evidence type="ECO:0000256" key="1">
    <source>
        <dbReference type="ARBA" id="ARBA00003416"/>
    </source>
</evidence>
<dbReference type="InterPro" id="IPR003798">
    <property type="entry name" value="DNA_recombination_RmuC"/>
</dbReference>
<evidence type="ECO:0000313" key="7">
    <source>
        <dbReference type="EMBL" id="MBS4884324.1"/>
    </source>
</evidence>
<dbReference type="GeneID" id="92794022"/>
<keyword evidence="6" id="KW-0812">Transmembrane</keyword>
<feature type="transmembrane region" description="Helical" evidence="6">
    <location>
        <begin position="6"/>
        <end position="23"/>
    </location>
</feature>
<reference evidence="7" key="2">
    <citation type="submission" date="2021-02" db="EMBL/GenBank/DDBJ databases">
        <title>Infant gut strain persistence is associated with maternal origin, phylogeny, and functional potential including surface adhesion and iron acquisition.</title>
        <authorList>
            <person name="Lou Y.C."/>
        </authorList>
    </citation>
    <scope>NUCLEOTIDE SEQUENCE</scope>
    <source>
        <strain evidence="7">L3_108_103G1_dasL3_108_103G1_concoct_2</strain>
    </source>
</reference>
<evidence type="ECO:0000256" key="2">
    <source>
        <dbReference type="ARBA" id="ARBA00009840"/>
    </source>
</evidence>
<keyword evidence="9" id="KW-1185">Reference proteome</keyword>
<keyword evidence="3 5" id="KW-0175">Coiled coil</keyword>
<accession>A0A415PP85</accession>
<evidence type="ECO:0000256" key="6">
    <source>
        <dbReference type="SAM" id="Phobius"/>
    </source>
</evidence>
<comment type="function">
    <text evidence="1">Involved in DNA recombination.</text>
</comment>
<keyword evidence="6" id="KW-1133">Transmembrane helix</keyword>
<proteinExistence type="inferred from homology"/>
<organism evidence="8 9">
    <name type="scientific">Amedibacillus dolichus</name>
    <dbReference type="NCBI Taxonomy" id="31971"/>
    <lineage>
        <taxon>Bacteria</taxon>
        <taxon>Bacillati</taxon>
        <taxon>Bacillota</taxon>
        <taxon>Erysipelotrichia</taxon>
        <taxon>Erysipelotrichales</taxon>
        <taxon>Erysipelotrichaceae</taxon>
        <taxon>Amedibacillus</taxon>
    </lineage>
</organism>
<name>A0A415PP85_9FIRM</name>
<dbReference type="PANTHER" id="PTHR30563:SF0">
    <property type="entry name" value="DNA RECOMBINATION PROTEIN RMUC"/>
    <property type="match status" value="1"/>
</dbReference>
<dbReference type="Pfam" id="PF02646">
    <property type="entry name" value="RmuC"/>
    <property type="match status" value="1"/>
</dbReference>
<dbReference type="RefSeq" id="WP_004800593.1">
    <property type="nucleotide sequence ID" value="NZ_CABKNA010000002.1"/>
</dbReference>
<evidence type="ECO:0000256" key="4">
    <source>
        <dbReference type="ARBA" id="ARBA00023172"/>
    </source>
</evidence>
<dbReference type="Proteomes" id="UP000753219">
    <property type="component" value="Unassembled WGS sequence"/>
</dbReference>
<keyword evidence="4" id="KW-0233">DNA recombination</keyword>
<comment type="similarity">
    <text evidence="2">Belongs to the RmuC family.</text>
</comment>
<dbReference type="Proteomes" id="UP000284868">
    <property type="component" value="Unassembled WGS sequence"/>
</dbReference>
<dbReference type="PANTHER" id="PTHR30563">
    <property type="entry name" value="DNA RECOMBINATION PROTEIN RMUC"/>
    <property type="match status" value="1"/>
</dbReference>
<dbReference type="GO" id="GO:0006310">
    <property type="term" value="P:DNA recombination"/>
    <property type="evidence" value="ECO:0007669"/>
    <property type="project" value="UniProtKB-KW"/>
</dbReference>
<keyword evidence="6" id="KW-0472">Membrane</keyword>